<organism evidence="2 3">
    <name type="scientific">Nitratireductor arenosus</name>
    <dbReference type="NCBI Taxonomy" id="2682096"/>
    <lineage>
        <taxon>Bacteria</taxon>
        <taxon>Pseudomonadati</taxon>
        <taxon>Pseudomonadota</taxon>
        <taxon>Alphaproteobacteria</taxon>
        <taxon>Hyphomicrobiales</taxon>
        <taxon>Phyllobacteriaceae</taxon>
        <taxon>Nitratireductor</taxon>
    </lineage>
</organism>
<gene>
    <name evidence="2" type="ORF">GN330_13660</name>
</gene>
<keyword evidence="1" id="KW-0175">Coiled coil</keyword>
<name>A0A844QG10_9HYPH</name>
<sequence length="589" mass="63515">MTRRSFPTIERQVFREGMLVDAAALTREQDYHRRHREVLTQAILEPGVLGGFDVALSGAHLLVGPGGAIDALGRLVILSTRAVDADQKPLKFNAEMAELKLPAIPSGGSASLSIAFGETAADPESGQADASPVLAVTEPGQPVPAPAILLATIRNTATGASAPQLEVEISHQRSCGLAIKGQIAASRIAGLDTVTATLARLTKAVTPLEKMPGALADLSAQADERHTQFASLEHSVEQIGEAVDALMPLPEEVRDMRERLGTMGATLDFLEPVPDQLAELSDTSGKQDGRLSTIDHTLERVTAKLGTLDGLPEKLADVTRQIDGMGEFLNRISDFPRMMTHLMNTTDAHTGELRALEKSASHCNSKLADLTPLPDKLKDVAAQAQANASGLQSAHDRLAALDGVEQSVHDQSERLQAVQAQSSAHDTQLAGLKEAPSKISYLMQSEDRLSQRLHAAEQALGRLEQIEASLTAINGRLDAIEKTATRIDDIETHVNSIEKALGKVAQPPGTVEPTDEPRHLPHTLKEFRAAYPHNDEKAMVAAYRDGNYNIGQISAFFGHDYMDLVRGIRRDNYWQWQAELAAKKAAEND</sequence>
<accession>A0A844QG10</accession>
<comment type="caution">
    <text evidence="2">The sequence shown here is derived from an EMBL/GenBank/DDBJ whole genome shotgun (WGS) entry which is preliminary data.</text>
</comment>
<dbReference type="EMBL" id="WPHG01000003">
    <property type="protein sequence ID" value="MVA98292.1"/>
    <property type="molecule type" value="Genomic_DNA"/>
</dbReference>
<keyword evidence="3" id="KW-1185">Reference proteome</keyword>
<evidence type="ECO:0000256" key="1">
    <source>
        <dbReference type="SAM" id="Coils"/>
    </source>
</evidence>
<protein>
    <submittedName>
        <fullName evidence="2">Uncharacterized protein</fullName>
    </submittedName>
</protein>
<reference evidence="2 3" key="1">
    <citation type="submission" date="2019-12" db="EMBL/GenBank/DDBJ databases">
        <title>Nitratireductor arenosus sp. nov., Isolated from sea sand, Jeju island, South Korea.</title>
        <authorList>
            <person name="Kim W."/>
        </authorList>
    </citation>
    <scope>NUCLEOTIDE SEQUENCE [LARGE SCALE GENOMIC DNA]</scope>
    <source>
        <strain evidence="2 3">CAU 1489</strain>
    </source>
</reference>
<dbReference type="AlphaFoldDB" id="A0A844QG10"/>
<proteinExistence type="predicted"/>
<feature type="coiled-coil region" evidence="1">
    <location>
        <begin position="446"/>
        <end position="483"/>
    </location>
</feature>
<dbReference type="RefSeq" id="WP_156713246.1">
    <property type="nucleotide sequence ID" value="NZ_WPHG01000003.1"/>
</dbReference>
<evidence type="ECO:0000313" key="3">
    <source>
        <dbReference type="Proteomes" id="UP000463224"/>
    </source>
</evidence>
<evidence type="ECO:0000313" key="2">
    <source>
        <dbReference type="EMBL" id="MVA98292.1"/>
    </source>
</evidence>
<dbReference type="Proteomes" id="UP000463224">
    <property type="component" value="Unassembled WGS sequence"/>
</dbReference>